<evidence type="ECO:0000313" key="3">
    <source>
        <dbReference type="Proteomes" id="UP000243579"/>
    </source>
</evidence>
<dbReference type="Pfam" id="PF00787">
    <property type="entry name" value="PX"/>
    <property type="match status" value="1"/>
</dbReference>
<dbReference type="InterPro" id="IPR001683">
    <property type="entry name" value="PX_dom"/>
</dbReference>
<keyword evidence="3" id="KW-1185">Reference proteome</keyword>
<organism evidence="2 3">
    <name type="scientific">Achlya hypogyna</name>
    <name type="common">Oomycete</name>
    <name type="synonym">Protoachlya hypogyna</name>
    <dbReference type="NCBI Taxonomy" id="1202772"/>
    <lineage>
        <taxon>Eukaryota</taxon>
        <taxon>Sar</taxon>
        <taxon>Stramenopiles</taxon>
        <taxon>Oomycota</taxon>
        <taxon>Saprolegniomycetes</taxon>
        <taxon>Saprolegniales</taxon>
        <taxon>Achlyaceae</taxon>
        <taxon>Achlya</taxon>
    </lineage>
</organism>
<accession>A0A1V9YBT3</accession>
<evidence type="ECO:0000259" key="1">
    <source>
        <dbReference type="PROSITE" id="PS50195"/>
    </source>
</evidence>
<dbReference type="InterPro" id="IPR036871">
    <property type="entry name" value="PX_dom_sf"/>
</dbReference>
<protein>
    <submittedName>
        <fullName evidence="2">Myosin-like protein</fullName>
    </submittedName>
</protein>
<dbReference type="GO" id="GO:0035091">
    <property type="term" value="F:phosphatidylinositol binding"/>
    <property type="evidence" value="ECO:0007669"/>
    <property type="project" value="InterPro"/>
</dbReference>
<dbReference type="SUPFAM" id="SSF64268">
    <property type="entry name" value="PX domain"/>
    <property type="match status" value="1"/>
</dbReference>
<reference evidence="2 3" key="1">
    <citation type="journal article" date="2014" name="Genome Biol. Evol.">
        <title>The secreted proteins of Achlya hypogyna and Thraustotheca clavata identify the ancestral oomycete secretome and reveal gene acquisitions by horizontal gene transfer.</title>
        <authorList>
            <person name="Misner I."/>
            <person name="Blouin N."/>
            <person name="Leonard G."/>
            <person name="Richards T.A."/>
            <person name="Lane C.E."/>
        </authorList>
    </citation>
    <scope>NUCLEOTIDE SEQUENCE [LARGE SCALE GENOMIC DNA]</scope>
    <source>
        <strain evidence="2 3">ATCC 48635</strain>
    </source>
</reference>
<comment type="caution">
    <text evidence="2">The sequence shown here is derived from an EMBL/GenBank/DDBJ whole genome shotgun (WGS) entry which is preliminary data.</text>
</comment>
<dbReference type="OrthoDB" id="76516at2759"/>
<sequence length="150" mass="17422">MLRMTTELDILAARIVGHRTMVLLNHKEPFVEYQIEISTPKGLVICWKRYSEFRILRAGLQRTSKLRRSQLPALPPRRWLANLSTDTIRERTAQLNQFLTELVAEENLQWGIQIDSTLAVLKRRRPCTIDGSLLDSFRSTTLASPQWYSV</sequence>
<evidence type="ECO:0000313" key="2">
    <source>
        <dbReference type="EMBL" id="OQR83159.1"/>
    </source>
</evidence>
<dbReference type="CDD" id="cd06093">
    <property type="entry name" value="PX_domain"/>
    <property type="match status" value="1"/>
</dbReference>
<dbReference type="EMBL" id="JNBR01002297">
    <property type="protein sequence ID" value="OQR83159.1"/>
    <property type="molecule type" value="Genomic_DNA"/>
</dbReference>
<dbReference type="Gene3D" id="3.30.1520.10">
    <property type="entry name" value="Phox-like domain"/>
    <property type="match status" value="1"/>
</dbReference>
<feature type="domain" description="PX" evidence="1">
    <location>
        <begin position="11"/>
        <end position="150"/>
    </location>
</feature>
<dbReference type="Proteomes" id="UP000243579">
    <property type="component" value="Unassembled WGS sequence"/>
</dbReference>
<proteinExistence type="predicted"/>
<dbReference type="AlphaFoldDB" id="A0A1V9YBT3"/>
<dbReference type="PROSITE" id="PS50195">
    <property type="entry name" value="PX"/>
    <property type="match status" value="1"/>
</dbReference>
<gene>
    <name evidence="2" type="ORF">ACHHYP_15014</name>
</gene>
<name>A0A1V9YBT3_ACHHY</name>